<accession>A0A0A9A6V3</accession>
<name>A0A0A9A6V3_ARUDO</name>
<dbReference type="EMBL" id="GBRH01252267">
    <property type="protein sequence ID" value="JAD45628.1"/>
    <property type="molecule type" value="Transcribed_RNA"/>
</dbReference>
<evidence type="ECO:0000313" key="1">
    <source>
        <dbReference type="EMBL" id="JAD45628.1"/>
    </source>
</evidence>
<protein>
    <submittedName>
        <fullName evidence="1">Uncharacterized protein</fullName>
    </submittedName>
</protein>
<proteinExistence type="predicted"/>
<organism evidence="1">
    <name type="scientific">Arundo donax</name>
    <name type="common">Giant reed</name>
    <name type="synonym">Donax arundinaceus</name>
    <dbReference type="NCBI Taxonomy" id="35708"/>
    <lineage>
        <taxon>Eukaryota</taxon>
        <taxon>Viridiplantae</taxon>
        <taxon>Streptophyta</taxon>
        <taxon>Embryophyta</taxon>
        <taxon>Tracheophyta</taxon>
        <taxon>Spermatophyta</taxon>
        <taxon>Magnoliopsida</taxon>
        <taxon>Liliopsida</taxon>
        <taxon>Poales</taxon>
        <taxon>Poaceae</taxon>
        <taxon>PACMAD clade</taxon>
        <taxon>Arundinoideae</taxon>
        <taxon>Arundineae</taxon>
        <taxon>Arundo</taxon>
    </lineage>
</organism>
<dbReference type="AlphaFoldDB" id="A0A0A9A6V3"/>
<sequence>MECLGQQFYTINCYSAPYSCAYCFLLTIEHLVSFKVHSTKTHQLHK</sequence>
<reference evidence="1" key="2">
    <citation type="journal article" date="2015" name="Data Brief">
        <title>Shoot transcriptome of the giant reed, Arundo donax.</title>
        <authorList>
            <person name="Barrero R.A."/>
            <person name="Guerrero F.D."/>
            <person name="Moolhuijzen P."/>
            <person name="Goolsby J.A."/>
            <person name="Tidwell J."/>
            <person name="Bellgard S.E."/>
            <person name="Bellgard M.I."/>
        </authorList>
    </citation>
    <scope>NUCLEOTIDE SEQUENCE</scope>
    <source>
        <tissue evidence="1">Shoot tissue taken approximately 20 cm above the soil surface</tissue>
    </source>
</reference>
<reference evidence="1" key="1">
    <citation type="submission" date="2014-09" db="EMBL/GenBank/DDBJ databases">
        <authorList>
            <person name="Magalhaes I.L.F."/>
            <person name="Oliveira U."/>
            <person name="Santos F.R."/>
            <person name="Vidigal T.H.D.A."/>
            <person name="Brescovit A.D."/>
            <person name="Santos A.J."/>
        </authorList>
    </citation>
    <scope>NUCLEOTIDE SEQUENCE</scope>
    <source>
        <tissue evidence="1">Shoot tissue taken approximately 20 cm above the soil surface</tissue>
    </source>
</reference>